<evidence type="ECO:0000256" key="2">
    <source>
        <dbReference type="ARBA" id="ARBA00038825"/>
    </source>
</evidence>
<dbReference type="PANTHER" id="PTHR10668">
    <property type="entry name" value="PHYTOENE DEHYDROGENASE"/>
    <property type="match status" value="1"/>
</dbReference>
<dbReference type="EMBL" id="LAIR01000002">
    <property type="protein sequence ID" value="KNX37439.1"/>
    <property type="molecule type" value="Genomic_DNA"/>
</dbReference>
<dbReference type="InterPro" id="IPR002937">
    <property type="entry name" value="Amino_oxidase"/>
</dbReference>
<name>A0A0L6CIA6_9MICO</name>
<dbReference type="PANTHER" id="PTHR10668:SF103">
    <property type="entry name" value="PYRIDINE NUCLEOTIDE-DISULFIDE OXIDOREDUCTASE DOMAIN-CONTAINING PROTEIN 2"/>
    <property type="match status" value="1"/>
</dbReference>
<comment type="subunit">
    <text evidence="2">Interacts with COX5B; this interaction may contribute to localize PYROXD2 to the inner face of the inner mitochondrial membrane.</text>
</comment>
<accession>A0A0L6CIA6</accession>
<organism evidence="5 6">
    <name type="scientific">Luteipulveratus halotolerans</name>
    <dbReference type="NCBI Taxonomy" id="1631356"/>
    <lineage>
        <taxon>Bacteria</taxon>
        <taxon>Bacillati</taxon>
        <taxon>Actinomycetota</taxon>
        <taxon>Actinomycetes</taxon>
        <taxon>Micrococcales</taxon>
        <taxon>Dermacoccaceae</taxon>
        <taxon>Luteipulveratus</taxon>
    </lineage>
</organism>
<keyword evidence="6" id="KW-1185">Reference proteome</keyword>
<sequence length="522" mass="54986">MATGTRAYDVVIVGGGHNGLTAAAYLARAGRSVLLLERQDHLGGAAVSAEAFEGMGARLSRYSYLVSLLPQQIVDDLGLDVTLRRRRYASYTPRPGSDVGLLVDNGDLAATEASFRAVGAGRDAAGFARFSERTGRLAEAIWPTVTEPLLTRAQMRARLGDDALWHELVEQPLGEVIESSLTDDLVRGVALTDGLISTFARAHQEDLQQNICFLYHVIGGGTGAWDVPVGGMGEVSGALERAARTAGAELRTGTAVTSIDADGVVSYEDGDGTHEVRGAYVLCGAAPSVLADLTGTPATAPAAEGAQVKVNLLLSRLPRLRESGVDPAAAFGGTFHINELYSQLESAYNTAVSGDVPSPMPAEIYCHSLTDPSILSPSLRESGAHTLTVFSLQTPHRLIDAGRHDEQRAELQRAVLDSLSSVLAEPVDDVVLRRPDGSPCVETKTTLDLERTLAMPGGSIFHGPLSWPFVEDDEPLATPAQRWGVATAYDRVLLCGAGSRRGGGVSGLGGYHAARAVLEAST</sequence>
<dbReference type="RefSeq" id="WP_050669797.1">
    <property type="nucleotide sequence ID" value="NZ_LAIR01000002.1"/>
</dbReference>
<dbReference type="GO" id="GO:0005829">
    <property type="term" value="C:cytosol"/>
    <property type="evidence" value="ECO:0007669"/>
    <property type="project" value="TreeGrafter"/>
</dbReference>
<proteinExistence type="predicted"/>
<reference evidence="6" key="1">
    <citation type="submission" date="2015-03" db="EMBL/GenBank/DDBJ databases">
        <title>Luteipulveratus halotolerans sp. nov., a novel actinobacterium (Dermacoccaceae) from Sarawak, Malaysia.</title>
        <authorList>
            <person name="Juboi H."/>
            <person name="Basik A."/>
            <person name="Shamsul S.S."/>
            <person name="Arnold P."/>
            <person name="Schmitt E.K."/>
            <person name="Sanglier J.-J."/>
            <person name="Yeo T."/>
        </authorList>
    </citation>
    <scope>NUCLEOTIDE SEQUENCE [LARGE SCALE GENOMIC DNA]</scope>
    <source>
        <strain evidence="6">C296001</strain>
    </source>
</reference>
<dbReference type="Proteomes" id="UP000037397">
    <property type="component" value="Unassembled WGS sequence"/>
</dbReference>
<feature type="domain" description="Amine oxidase" evidence="4">
    <location>
        <begin position="19"/>
        <end position="424"/>
    </location>
</feature>
<dbReference type="OrthoDB" id="9774675at2"/>
<comment type="caution">
    <text evidence="5">The sequence shown here is derived from an EMBL/GenBank/DDBJ whole genome shotgun (WGS) entry which is preliminary data.</text>
</comment>
<comment type="function">
    <text evidence="1">Probable oxidoreductase that may play a role as regulator of mitochondrial function.</text>
</comment>
<gene>
    <name evidence="5" type="ORF">VV01_10270</name>
</gene>
<evidence type="ECO:0000256" key="1">
    <source>
        <dbReference type="ARBA" id="ARBA00037217"/>
    </source>
</evidence>
<dbReference type="STRING" id="1631356.VV01_10270"/>
<dbReference type="InterPro" id="IPR036188">
    <property type="entry name" value="FAD/NAD-bd_sf"/>
</dbReference>
<evidence type="ECO:0000256" key="3">
    <source>
        <dbReference type="ARBA" id="ARBA00040298"/>
    </source>
</evidence>
<dbReference type="Pfam" id="PF01593">
    <property type="entry name" value="Amino_oxidase"/>
    <property type="match status" value="1"/>
</dbReference>
<evidence type="ECO:0000313" key="6">
    <source>
        <dbReference type="Proteomes" id="UP000037397"/>
    </source>
</evidence>
<dbReference type="SUPFAM" id="SSF51905">
    <property type="entry name" value="FAD/NAD(P)-binding domain"/>
    <property type="match status" value="1"/>
</dbReference>
<protein>
    <recommendedName>
        <fullName evidence="3">Pyridine nucleotide-disulfide oxidoreductase domain-containing protein 2</fullName>
    </recommendedName>
</protein>
<dbReference type="Gene3D" id="3.50.50.60">
    <property type="entry name" value="FAD/NAD(P)-binding domain"/>
    <property type="match status" value="2"/>
</dbReference>
<evidence type="ECO:0000259" key="4">
    <source>
        <dbReference type="Pfam" id="PF01593"/>
    </source>
</evidence>
<dbReference type="AlphaFoldDB" id="A0A0L6CIA6"/>
<dbReference type="GO" id="GO:0016491">
    <property type="term" value="F:oxidoreductase activity"/>
    <property type="evidence" value="ECO:0007669"/>
    <property type="project" value="InterPro"/>
</dbReference>
<evidence type="ECO:0000313" key="5">
    <source>
        <dbReference type="EMBL" id="KNX37439.1"/>
    </source>
</evidence>
<dbReference type="PATRIC" id="fig|1631356.3.peg.2003"/>